<dbReference type="AlphaFoldDB" id="A0A2J8AC94"/>
<comment type="caution">
    <text evidence="1">The sequence shown here is derived from an EMBL/GenBank/DDBJ whole genome shotgun (WGS) entry which is preliminary data.</text>
</comment>
<proteinExistence type="predicted"/>
<evidence type="ECO:0000313" key="2">
    <source>
        <dbReference type="Proteomes" id="UP000236333"/>
    </source>
</evidence>
<reference evidence="1 2" key="1">
    <citation type="journal article" date="2017" name="Mol. Biol. Evol.">
        <title>The 4-celled Tetrabaena socialis nuclear genome reveals the essential components for genetic control of cell number at the origin of multicellularity in the volvocine lineage.</title>
        <authorList>
            <person name="Featherston J."/>
            <person name="Arakaki Y."/>
            <person name="Hanschen E.R."/>
            <person name="Ferris P.J."/>
            <person name="Michod R.E."/>
            <person name="Olson B.J.S.C."/>
            <person name="Nozaki H."/>
            <person name="Durand P.M."/>
        </authorList>
    </citation>
    <scope>NUCLEOTIDE SEQUENCE [LARGE SCALE GENOMIC DNA]</scope>
    <source>
        <strain evidence="1 2">NIES-571</strain>
    </source>
</reference>
<evidence type="ECO:0000313" key="1">
    <source>
        <dbReference type="EMBL" id="PNH10127.1"/>
    </source>
</evidence>
<name>A0A2J8AC94_9CHLO</name>
<protein>
    <submittedName>
        <fullName evidence="1">Uncharacterized protein</fullName>
    </submittedName>
</protein>
<organism evidence="1 2">
    <name type="scientific">Tetrabaena socialis</name>
    <dbReference type="NCBI Taxonomy" id="47790"/>
    <lineage>
        <taxon>Eukaryota</taxon>
        <taxon>Viridiplantae</taxon>
        <taxon>Chlorophyta</taxon>
        <taxon>core chlorophytes</taxon>
        <taxon>Chlorophyceae</taxon>
        <taxon>CS clade</taxon>
        <taxon>Chlamydomonadales</taxon>
        <taxon>Tetrabaenaceae</taxon>
        <taxon>Tetrabaena</taxon>
    </lineage>
</organism>
<gene>
    <name evidence="1" type="ORF">TSOC_003184</name>
</gene>
<dbReference type="EMBL" id="PGGS01000066">
    <property type="protein sequence ID" value="PNH10127.1"/>
    <property type="molecule type" value="Genomic_DNA"/>
</dbReference>
<keyword evidence="2" id="KW-1185">Reference proteome</keyword>
<dbReference type="Proteomes" id="UP000236333">
    <property type="component" value="Unassembled WGS sequence"/>
</dbReference>
<accession>A0A2J8AC94</accession>
<sequence length="221" mass="22005">MATATAPPTGSASASAALPSHWHVASSAAQWSDLNRQAAAAGVLLATIFVSDKALAAHAPFLERLRRAHSGAGSARFVFVHVGDGFEARAAAASRAPAATCTSRGPDSLATGRMSHVAAMFGLDVALAAALLPEGARGCPALLLTAGPAVDGGAIRWAATARVAEMTQLLGDWAYLNRLALGRKAAAAAASAAAAAAAVARAAARGAAPQAVRRQAVYAHA</sequence>
<dbReference type="OrthoDB" id="544024at2759"/>